<dbReference type="PANTHER" id="PTHR21716">
    <property type="entry name" value="TRANSMEMBRANE PROTEIN"/>
    <property type="match status" value="1"/>
</dbReference>
<feature type="transmembrane region" description="Helical" evidence="6">
    <location>
        <begin position="249"/>
        <end position="267"/>
    </location>
</feature>
<comment type="caution">
    <text evidence="7">The sequence shown here is derived from an EMBL/GenBank/DDBJ whole genome shotgun (WGS) entry which is preliminary data.</text>
</comment>
<dbReference type="Proteomes" id="UP001223743">
    <property type="component" value="Unassembled WGS sequence"/>
</dbReference>
<comment type="similarity">
    <text evidence="2">Belongs to the autoinducer-2 exporter (AI-2E) (TC 2.A.86) family.</text>
</comment>
<feature type="transmembrane region" description="Helical" evidence="6">
    <location>
        <begin position="218"/>
        <end position="243"/>
    </location>
</feature>
<evidence type="ECO:0000313" key="8">
    <source>
        <dbReference type="Proteomes" id="UP001223743"/>
    </source>
</evidence>
<dbReference type="EMBL" id="JAUSWJ010000001">
    <property type="protein sequence ID" value="MDQ0514506.1"/>
    <property type="molecule type" value="Genomic_DNA"/>
</dbReference>
<name>A0ABU0M0N0_9HYPH</name>
<organism evidence="7 8">
    <name type="scientific">Kaistia geumhonensis</name>
    <dbReference type="NCBI Taxonomy" id="410839"/>
    <lineage>
        <taxon>Bacteria</taxon>
        <taxon>Pseudomonadati</taxon>
        <taxon>Pseudomonadota</taxon>
        <taxon>Alphaproteobacteria</taxon>
        <taxon>Hyphomicrobiales</taxon>
        <taxon>Kaistiaceae</taxon>
        <taxon>Kaistia</taxon>
    </lineage>
</organism>
<keyword evidence="4 6" id="KW-1133">Transmembrane helix</keyword>
<dbReference type="InterPro" id="IPR002549">
    <property type="entry name" value="AI-2E-like"/>
</dbReference>
<feature type="transmembrane region" description="Helical" evidence="6">
    <location>
        <begin position="75"/>
        <end position="95"/>
    </location>
</feature>
<keyword evidence="5 6" id="KW-0472">Membrane</keyword>
<evidence type="ECO:0000256" key="3">
    <source>
        <dbReference type="ARBA" id="ARBA00022692"/>
    </source>
</evidence>
<proteinExistence type="inferred from homology"/>
<feature type="transmembrane region" description="Helical" evidence="6">
    <location>
        <begin position="305"/>
        <end position="330"/>
    </location>
</feature>
<evidence type="ECO:0000256" key="2">
    <source>
        <dbReference type="ARBA" id="ARBA00009773"/>
    </source>
</evidence>
<comment type="subcellular location">
    <subcellularLocation>
        <location evidence="1">Membrane</location>
        <topology evidence="1">Multi-pass membrane protein</topology>
    </subcellularLocation>
</comment>
<evidence type="ECO:0000256" key="4">
    <source>
        <dbReference type="ARBA" id="ARBA00022989"/>
    </source>
</evidence>
<dbReference type="Pfam" id="PF01594">
    <property type="entry name" value="AI-2E_transport"/>
    <property type="match status" value="1"/>
</dbReference>
<evidence type="ECO:0000256" key="1">
    <source>
        <dbReference type="ARBA" id="ARBA00004141"/>
    </source>
</evidence>
<evidence type="ECO:0000256" key="6">
    <source>
        <dbReference type="SAM" id="Phobius"/>
    </source>
</evidence>
<sequence>MPETPPKFALLERGGWRAIAVGLLVVLGVGLGLAFLWFTASSLFVVFAGVLFAAFLDACARGLRPILPIGRTWRLSIVIVILTAITVLALLRGAAKLPEQVRALIAIIDAQIDVLQERLLAFGIDSLGPEGGRNFQGLLPDMGQLFGHATVAVGTATSVLTTTIVIIFVGVTLAFDPAGYRDSALVLVPPRARPRVRSVLDEMGSVLRAWLLGQAVRMLLMGVVVWLSLYLLGVPGAFILGIQAGLLNFIPYLGPIVAAIPIALVAMPLGTPMLIWAVGIYTVIQTIEGYIIGPMIQKRAADVPSAWTLIGIVLFGTLFGTLGVALAMPLMAVGRIALIRFYVEDWLGDRQA</sequence>
<gene>
    <name evidence="7" type="ORF">QO015_000119</name>
</gene>
<dbReference type="RefSeq" id="WP_266282161.1">
    <property type="nucleotide sequence ID" value="NZ_JAPKNF010000001.1"/>
</dbReference>
<feature type="transmembrane region" description="Helical" evidence="6">
    <location>
        <begin position="274"/>
        <end position="293"/>
    </location>
</feature>
<feature type="transmembrane region" description="Helical" evidence="6">
    <location>
        <begin position="44"/>
        <end position="63"/>
    </location>
</feature>
<feature type="transmembrane region" description="Helical" evidence="6">
    <location>
        <begin position="145"/>
        <end position="175"/>
    </location>
</feature>
<evidence type="ECO:0000313" key="7">
    <source>
        <dbReference type="EMBL" id="MDQ0514506.1"/>
    </source>
</evidence>
<protein>
    <submittedName>
        <fullName evidence="7">PurR-regulated permease PerM</fullName>
    </submittedName>
</protein>
<feature type="transmembrane region" description="Helical" evidence="6">
    <location>
        <begin position="16"/>
        <end position="38"/>
    </location>
</feature>
<accession>A0ABU0M0N0</accession>
<evidence type="ECO:0000256" key="5">
    <source>
        <dbReference type="ARBA" id="ARBA00023136"/>
    </source>
</evidence>
<reference evidence="7 8" key="1">
    <citation type="submission" date="2023-07" db="EMBL/GenBank/DDBJ databases">
        <title>Genomic Encyclopedia of Type Strains, Phase IV (KMG-IV): sequencing the most valuable type-strain genomes for metagenomic binning, comparative biology and taxonomic classification.</title>
        <authorList>
            <person name="Goeker M."/>
        </authorList>
    </citation>
    <scope>NUCLEOTIDE SEQUENCE [LARGE SCALE GENOMIC DNA]</scope>
    <source>
        <strain evidence="7 8">B1-1</strain>
    </source>
</reference>
<dbReference type="PANTHER" id="PTHR21716:SF62">
    <property type="entry name" value="TRANSPORT PROTEIN YDBI-RELATED"/>
    <property type="match status" value="1"/>
</dbReference>
<keyword evidence="3 6" id="KW-0812">Transmembrane</keyword>
<keyword evidence="8" id="KW-1185">Reference proteome</keyword>